<feature type="region of interest" description="Disordered" evidence="1">
    <location>
        <begin position="342"/>
        <end position="477"/>
    </location>
</feature>
<feature type="compositionally biased region" description="Basic and acidic residues" evidence="1">
    <location>
        <begin position="355"/>
        <end position="369"/>
    </location>
</feature>
<dbReference type="GO" id="GO:0016020">
    <property type="term" value="C:membrane"/>
    <property type="evidence" value="ECO:0007669"/>
    <property type="project" value="InterPro"/>
</dbReference>
<dbReference type="RefSeq" id="XP_038055342.1">
    <property type="nucleotide sequence ID" value="XM_038199414.1"/>
</dbReference>
<evidence type="ECO:0000256" key="1">
    <source>
        <dbReference type="SAM" id="MobiDB-lite"/>
    </source>
</evidence>
<sequence>MMDAYRSITYCRLLLLVLGVHASLSLAKPRAKAEVGGGSTRVQSETSAMMVASSRRSLLRRRMSSPMSPQAIKNLAEYKMEVARKMAQVRTPEEFLRVFFPVDSVKSRWTKMVNESVQNAWRTGRTQGVGQADRPTFTPETAEQEMEEVGRHGVSVQCREPLPVLIDMYEELNLTRGGLVYVYPECTKVRRCEGSGCCQDGAPCVGKETTRQNITKSFIIMTVRPDSKHKDARYVKHSVYADTECVCKDRSQVPLCQPTICSQTMTFDEVTCRCLCNKPCPRPYIQDPDTCDCRCDQKDSGCKKIKRSRRRMAATECTCVMDNRCLQPACNKGYTFSTTSCKCSANGSKQRNPNRKRDREQDRNGRTDEAQLNLPYPPPPLPRGRTNINPVLLPFDSSSSEGEEPGMTGGGHTTFLENSSSGSDDQDVPASPDELIVSWASEASPSEDCGSSCRSQTVHQGNDNGSGGGAGGDLLDF</sequence>
<feature type="compositionally biased region" description="Polar residues" evidence="1">
    <location>
        <begin position="342"/>
        <end position="351"/>
    </location>
</feature>
<reference evidence="4" key="1">
    <citation type="submission" date="2022-11" db="UniProtKB">
        <authorList>
            <consortium name="EnsemblMetazoa"/>
        </authorList>
    </citation>
    <scope>IDENTIFICATION</scope>
</reference>
<dbReference type="OMA" id="SWASHET"/>
<proteinExistence type="predicted"/>
<dbReference type="GeneID" id="119727516"/>
<evidence type="ECO:0000313" key="4">
    <source>
        <dbReference type="EnsemblMetazoa" id="XP_038055342.1"/>
    </source>
</evidence>
<feature type="compositionally biased region" description="Gly residues" evidence="1">
    <location>
        <begin position="464"/>
        <end position="477"/>
    </location>
</feature>
<name>A0A913ZUW0_PATMI</name>
<dbReference type="Gene3D" id="2.10.90.10">
    <property type="entry name" value="Cystine-knot cytokines"/>
    <property type="match status" value="1"/>
</dbReference>
<dbReference type="SUPFAM" id="SSF57501">
    <property type="entry name" value="Cystine-knot cytokines"/>
    <property type="match status" value="1"/>
</dbReference>
<evidence type="ECO:0000256" key="2">
    <source>
        <dbReference type="SAM" id="SignalP"/>
    </source>
</evidence>
<feature type="signal peptide" evidence="2">
    <location>
        <begin position="1"/>
        <end position="27"/>
    </location>
</feature>
<dbReference type="InterPro" id="IPR029034">
    <property type="entry name" value="Cystine-knot_cytokine"/>
</dbReference>
<dbReference type="AlphaFoldDB" id="A0A913ZUW0"/>
<dbReference type="OrthoDB" id="10360595at2759"/>
<evidence type="ECO:0000259" key="3">
    <source>
        <dbReference type="PROSITE" id="PS50278"/>
    </source>
</evidence>
<dbReference type="EnsemblMetazoa" id="XM_038199414.1">
    <property type="protein sequence ID" value="XP_038055342.1"/>
    <property type="gene ID" value="LOC119727516"/>
</dbReference>
<dbReference type="PANTHER" id="PTHR21719">
    <property type="entry name" value="FI06402P-RELATED"/>
    <property type="match status" value="1"/>
</dbReference>
<dbReference type="InterPro" id="IPR000072">
    <property type="entry name" value="PDGF/VEGF_dom"/>
</dbReference>
<dbReference type="GO" id="GO:0008083">
    <property type="term" value="F:growth factor activity"/>
    <property type="evidence" value="ECO:0007669"/>
    <property type="project" value="InterPro"/>
</dbReference>
<accession>A0A913ZUW0</accession>
<feature type="chain" id="PRO_5038091696" description="Platelet-derived growth factor (PDGF) family profile domain-containing protein" evidence="2">
    <location>
        <begin position="28"/>
        <end position="477"/>
    </location>
</feature>
<dbReference type="PROSITE" id="PS50278">
    <property type="entry name" value="PDGF_2"/>
    <property type="match status" value="1"/>
</dbReference>
<evidence type="ECO:0000313" key="5">
    <source>
        <dbReference type="Proteomes" id="UP000887568"/>
    </source>
</evidence>
<keyword evidence="5" id="KW-1185">Reference proteome</keyword>
<dbReference type="Proteomes" id="UP000887568">
    <property type="component" value="Unplaced"/>
</dbReference>
<keyword evidence="2" id="KW-0732">Signal</keyword>
<dbReference type="PANTHER" id="PTHR21719:SF1">
    <property type="entry name" value="FI06402P-RELATED"/>
    <property type="match status" value="1"/>
</dbReference>
<protein>
    <recommendedName>
        <fullName evidence="3">Platelet-derived growth factor (PDGF) family profile domain-containing protein</fullName>
    </recommendedName>
</protein>
<organism evidence="4 5">
    <name type="scientific">Patiria miniata</name>
    <name type="common">Bat star</name>
    <name type="synonym">Asterina miniata</name>
    <dbReference type="NCBI Taxonomy" id="46514"/>
    <lineage>
        <taxon>Eukaryota</taxon>
        <taxon>Metazoa</taxon>
        <taxon>Echinodermata</taxon>
        <taxon>Eleutherozoa</taxon>
        <taxon>Asterozoa</taxon>
        <taxon>Asteroidea</taxon>
        <taxon>Valvatacea</taxon>
        <taxon>Valvatida</taxon>
        <taxon>Asterinidae</taxon>
        <taxon>Patiria</taxon>
    </lineage>
</organism>
<feature type="domain" description="Platelet-derived growth factor (PDGF) family profile" evidence="3">
    <location>
        <begin position="160"/>
        <end position="252"/>
    </location>
</feature>